<dbReference type="InterPro" id="IPR025949">
    <property type="entry name" value="PapC-like_C"/>
</dbReference>
<dbReference type="InterPro" id="IPR018030">
    <property type="entry name" value="Fimbrial_membr_usher_CS"/>
</dbReference>
<dbReference type="GO" id="GO:0015473">
    <property type="term" value="F:fimbrial usher porin activity"/>
    <property type="evidence" value="ECO:0007669"/>
    <property type="project" value="InterPro"/>
</dbReference>
<dbReference type="GO" id="GO:0009279">
    <property type="term" value="C:cell outer membrane"/>
    <property type="evidence" value="ECO:0007669"/>
    <property type="project" value="UniProtKB-SubCell"/>
</dbReference>
<dbReference type="EMBL" id="CP023009">
    <property type="protein sequence ID" value="AXW87296.1"/>
    <property type="molecule type" value="Genomic_DNA"/>
</dbReference>
<feature type="signal peptide" evidence="11">
    <location>
        <begin position="1"/>
        <end position="39"/>
    </location>
</feature>
<feature type="domain" description="PapC N-terminal" evidence="13">
    <location>
        <begin position="42"/>
        <end position="188"/>
    </location>
</feature>
<keyword evidence="8 10" id="KW-0472">Membrane</keyword>
<evidence type="ECO:0000256" key="1">
    <source>
        <dbReference type="ARBA" id="ARBA00004571"/>
    </source>
</evidence>
<dbReference type="Pfam" id="PF13954">
    <property type="entry name" value="PapC_N"/>
    <property type="match status" value="1"/>
</dbReference>
<dbReference type="Gene3D" id="2.60.40.2070">
    <property type="match status" value="1"/>
</dbReference>
<evidence type="ECO:0000256" key="9">
    <source>
        <dbReference type="ARBA" id="ARBA00023237"/>
    </source>
</evidence>
<dbReference type="PANTHER" id="PTHR30451">
    <property type="entry name" value="OUTER MEMBRANE USHER PROTEIN"/>
    <property type="match status" value="1"/>
</dbReference>
<evidence type="ECO:0000256" key="7">
    <source>
        <dbReference type="ARBA" id="ARBA00022729"/>
    </source>
</evidence>
<dbReference type="Pfam" id="PF00577">
    <property type="entry name" value="Usher"/>
    <property type="match status" value="1"/>
</dbReference>
<dbReference type="GO" id="GO:0009297">
    <property type="term" value="P:pilus assembly"/>
    <property type="evidence" value="ECO:0007669"/>
    <property type="project" value="InterPro"/>
</dbReference>
<keyword evidence="3 10" id="KW-0813">Transport</keyword>
<dbReference type="InterPro" id="IPR037224">
    <property type="entry name" value="PapC_N_sf"/>
</dbReference>
<evidence type="ECO:0000259" key="12">
    <source>
        <dbReference type="Pfam" id="PF13953"/>
    </source>
</evidence>
<keyword evidence="4" id="KW-1134">Transmembrane beta strand</keyword>
<dbReference type="Proteomes" id="UP000263881">
    <property type="component" value="Chromosome"/>
</dbReference>
<feature type="domain" description="PapC-like C-terminal" evidence="12">
    <location>
        <begin position="778"/>
        <end position="834"/>
    </location>
</feature>
<evidence type="ECO:0000256" key="8">
    <source>
        <dbReference type="ARBA" id="ARBA00023136"/>
    </source>
</evidence>
<sequence length="853" mass="93141">MKILSMTPVLSCKVRHHTWPRLKVLVLCGYAASALSVQAEMYFNVNALHLDESQKAQTDLSLLSRTDIQMPGEYKVQVRVNKTRAGEHLLRFVVCDGNRLCPQLTPTLLHELGVKVQVFPALVAIAPNAPIIKPGDYIRGADSDFDFDRRILDLSIPQAALDNRARGDIPPEQWDSGIPMLFSSYSASGSEVQNHKNGKQTSTQYISLRNGANLGEWRLRNDSYYTRSSQGRTRWSSTQTWVERDIRSLRARLVAGEATSPSLVFDSFSFRGASLSTQDEMQPDSLRGYAPEIRGVAMTNATVEVRQNGNLLYQTFVSPGAFIINDLYATSTSGDLNITVREEDGTVRIFTQAFASPPISVRKGVMKYSVTAGEYGTRYYKDSSNALGQRFAQTEILYGLLNNTSVYGGLIAAEHYHSGMIGVGQSMGELGAVSLDITHAQSTFSDGTTHSGQSIQTKYSKLFDITRTSMTLAGYRYATDGFYSFDEASNYYYSSSLASRYSLKSKAQITLSQNIGWLGAISLSAYQSEYWNRSNSKTRSMTGSWSKAFNGISVSLNQSQSKVWQTDKTDNITSVSVSLPLGKWLSSPGSNLRMSNSWSRSDQGTNSLTSTLSGTALTANNLSWSVSQAKAHNNSGTTTNSTALTGTYRGGRATAGLGYANYYGQRETVNWSLRGSLVAHPYGMTLSQQLSEGAGYALVRAPAADGVKVRNRTGLVTDWRGYAVVPSLTAYRENNVNLDTSTLPDDVDVTDPMLRKIPQKEALVLADYRTHVGFRVFLTLTHNGKTLPLGAPVSAGEAAGMSNEQGQVWLTGVAANSVIKATLPGGRECQAPFRADRAVTRNGIVMATLECRG</sequence>
<evidence type="ECO:0000256" key="2">
    <source>
        <dbReference type="ARBA" id="ARBA00008064"/>
    </source>
</evidence>
<evidence type="ECO:0000256" key="5">
    <source>
        <dbReference type="ARBA" id="ARBA00022558"/>
    </source>
</evidence>
<keyword evidence="5 10" id="KW-1029">Fimbrium biogenesis</keyword>
<organism evidence="14 15">
    <name type="scientific">Lonsdalea britannica</name>
    <dbReference type="NCBI Taxonomy" id="1082704"/>
    <lineage>
        <taxon>Bacteria</taxon>
        <taxon>Pseudomonadati</taxon>
        <taxon>Pseudomonadota</taxon>
        <taxon>Gammaproteobacteria</taxon>
        <taxon>Enterobacterales</taxon>
        <taxon>Pectobacteriaceae</taxon>
        <taxon>Lonsdalea</taxon>
    </lineage>
</organism>
<accession>A0AAD0SHK1</accession>
<evidence type="ECO:0000313" key="14">
    <source>
        <dbReference type="EMBL" id="AXW87296.1"/>
    </source>
</evidence>
<evidence type="ECO:0000259" key="13">
    <source>
        <dbReference type="Pfam" id="PF13954"/>
    </source>
</evidence>
<evidence type="ECO:0000256" key="10">
    <source>
        <dbReference type="RuleBase" id="RU003884"/>
    </source>
</evidence>
<gene>
    <name evidence="14" type="ORF">CKQ53_10090</name>
</gene>
<name>A0AAD0SHK1_9GAMM</name>
<comment type="subcellular location">
    <subcellularLocation>
        <location evidence="1 10">Cell outer membrane</location>
        <topology evidence="1 10">Multi-pass membrane protein</topology>
    </subcellularLocation>
</comment>
<dbReference type="Pfam" id="PF13953">
    <property type="entry name" value="PapC_C"/>
    <property type="match status" value="1"/>
</dbReference>
<dbReference type="KEGG" id="lbq:CKQ53_10090"/>
<protein>
    <submittedName>
        <fullName evidence="14">Fimbrial biogenesis outer membrane usher protein</fullName>
    </submittedName>
</protein>
<dbReference type="RefSeq" id="WP_085653768.1">
    <property type="nucleotide sequence ID" value="NZ_LUTO01000093.1"/>
</dbReference>
<dbReference type="InterPro" id="IPR000015">
    <property type="entry name" value="Fimb_usher"/>
</dbReference>
<dbReference type="InterPro" id="IPR042186">
    <property type="entry name" value="FimD_plug_dom"/>
</dbReference>
<reference evidence="14 15" key="1">
    <citation type="submission" date="2017-08" db="EMBL/GenBank/DDBJ databases">
        <title>Comparative genomics of bacteria isolated from necrotic lesions of AOD affected trees.</title>
        <authorList>
            <person name="Doonan J."/>
            <person name="Denman S."/>
            <person name="McDonald J.E."/>
        </authorList>
    </citation>
    <scope>NUCLEOTIDE SEQUENCE [LARGE SCALE GENOMIC DNA]</scope>
    <source>
        <strain evidence="14 15">477</strain>
    </source>
</reference>
<evidence type="ECO:0000313" key="15">
    <source>
        <dbReference type="Proteomes" id="UP000263881"/>
    </source>
</evidence>
<evidence type="ECO:0000256" key="6">
    <source>
        <dbReference type="ARBA" id="ARBA00022692"/>
    </source>
</evidence>
<dbReference type="InterPro" id="IPR025885">
    <property type="entry name" value="PapC_N"/>
</dbReference>
<dbReference type="Gene3D" id="2.60.40.2610">
    <property type="entry name" value="Outer membrane usher protein FimD, plug domain"/>
    <property type="match status" value="1"/>
</dbReference>
<dbReference type="SUPFAM" id="SSF141729">
    <property type="entry name" value="FimD N-terminal domain-like"/>
    <property type="match status" value="1"/>
</dbReference>
<dbReference type="Gene3D" id="3.10.20.410">
    <property type="match status" value="1"/>
</dbReference>
<proteinExistence type="inferred from homology"/>
<keyword evidence="7 11" id="KW-0732">Signal</keyword>
<feature type="chain" id="PRO_5042198989" evidence="11">
    <location>
        <begin position="40"/>
        <end position="853"/>
    </location>
</feature>
<dbReference type="AlphaFoldDB" id="A0AAD0SHK1"/>
<keyword evidence="9 10" id="KW-0998">Cell outer membrane</keyword>
<dbReference type="InterPro" id="IPR043142">
    <property type="entry name" value="PapC-like_C_sf"/>
</dbReference>
<dbReference type="PANTHER" id="PTHR30451:SF21">
    <property type="entry name" value="FIMBRIAL USHER DOMAIN-CONTAINING PROTEIN YDET-RELATED"/>
    <property type="match status" value="1"/>
</dbReference>
<dbReference type="PROSITE" id="PS01151">
    <property type="entry name" value="FIMBRIAL_USHER"/>
    <property type="match status" value="1"/>
</dbReference>
<evidence type="ECO:0000256" key="3">
    <source>
        <dbReference type="ARBA" id="ARBA00022448"/>
    </source>
</evidence>
<keyword evidence="6 10" id="KW-0812">Transmembrane</keyword>
<comment type="similarity">
    <text evidence="2 10">Belongs to the fimbrial export usher family.</text>
</comment>
<dbReference type="Gene3D" id="2.60.40.3110">
    <property type="match status" value="1"/>
</dbReference>
<evidence type="ECO:0000256" key="4">
    <source>
        <dbReference type="ARBA" id="ARBA00022452"/>
    </source>
</evidence>
<keyword evidence="15" id="KW-1185">Reference proteome</keyword>
<evidence type="ECO:0000256" key="11">
    <source>
        <dbReference type="SAM" id="SignalP"/>
    </source>
</evidence>